<evidence type="ECO:0000256" key="6">
    <source>
        <dbReference type="PIRNR" id="PIRNR005651"/>
    </source>
</evidence>
<keyword evidence="3" id="KW-0812">Transmembrane</keyword>
<feature type="domain" description="Band 7" evidence="7">
    <location>
        <begin position="22"/>
        <end position="185"/>
    </location>
</feature>
<keyword evidence="8" id="KW-0645">Protease</keyword>
<organism evidence="8 9">
    <name type="scientific">Acetatifactor muris</name>
    <dbReference type="NCBI Taxonomy" id="879566"/>
    <lineage>
        <taxon>Bacteria</taxon>
        <taxon>Bacillati</taxon>
        <taxon>Bacillota</taxon>
        <taxon>Clostridia</taxon>
        <taxon>Lachnospirales</taxon>
        <taxon>Lachnospiraceae</taxon>
        <taxon>Acetatifactor</taxon>
    </lineage>
</organism>
<dbReference type="Gene3D" id="3.30.479.30">
    <property type="entry name" value="Band 7 domain"/>
    <property type="match status" value="1"/>
</dbReference>
<dbReference type="PANTHER" id="PTHR42911:SF1">
    <property type="entry name" value="MODULATOR OF FTSH PROTEASE HFLC"/>
    <property type="match status" value="1"/>
</dbReference>
<dbReference type="InterPro" id="IPR010200">
    <property type="entry name" value="HflC"/>
</dbReference>
<dbReference type="InterPro" id="IPR001107">
    <property type="entry name" value="Band_7"/>
</dbReference>
<keyword evidence="9" id="KW-1185">Reference proteome</keyword>
<evidence type="ECO:0000256" key="2">
    <source>
        <dbReference type="ARBA" id="ARBA00007862"/>
    </source>
</evidence>
<dbReference type="EMBL" id="OFSM01000006">
    <property type="protein sequence ID" value="SOY28726.1"/>
    <property type="molecule type" value="Genomic_DNA"/>
</dbReference>
<evidence type="ECO:0000313" key="8">
    <source>
        <dbReference type="EMBL" id="SOY28726.1"/>
    </source>
</evidence>
<dbReference type="Pfam" id="PF01145">
    <property type="entry name" value="Band_7"/>
    <property type="match status" value="1"/>
</dbReference>
<keyword evidence="5" id="KW-0472">Membrane</keyword>
<accession>A0A2K4ZE39</accession>
<dbReference type="OrthoDB" id="9809197at2"/>
<evidence type="ECO:0000256" key="4">
    <source>
        <dbReference type="ARBA" id="ARBA00022989"/>
    </source>
</evidence>
<evidence type="ECO:0000256" key="3">
    <source>
        <dbReference type="ARBA" id="ARBA00022692"/>
    </source>
</evidence>
<protein>
    <recommendedName>
        <fullName evidence="6">Protein HflC</fullName>
    </recommendedName>
</protein>
<dbReference type="InterPro" id="IPR036013">
    <property type="entry name" value="Band_7/SPFH_dom_sf"/>
</dbReference>
<dbReference type="CDD" id="cd03405">
    <property type="entry name" value="SPFH_HflC"/>
    <property type="match status" value="1"/>
</dbReference>
<evidence type="ECO:0000259" key="7">
    <source>
        <dbReference type="SMART" id="SM00244"/>
    </source>
</evidence>
<keyword evidence="8" id="KW-0378">Hydrolase</keyword>
<dbReference type="GO" id="GO:0006508">
    <property type="term" value="P:proteolysis"/>
    <property type="evidence" value="ECO:0007669"/>
    <property type="project" value="UniProtKB-KW"/>
</dbReference>
<dbReference type="GO" id="GO:0016020">
    <property type="term" value="C:membrane"/>
    <property type="evidence" value="ECO:0007669"/>
    <property type="project" value="UniProtKB-SubCell"/>
</dbReference>
<dbReference type="SMART" id="SM00244">
    <property type="entry name" value="PHB"/>
    <property type="match status" value="1"/>
</dbReference>
<dbReference type="PANTHER" id="PTHR42911">
    <property type="entry name" value="MODULATOR OF FTSH PROTEASE HFLC"/>
    <property type="match status" value="1"/>
</dbReference>
<comment type="similarity">
    <text evidence="2 6">Belongs to the band 7/mec-2 family. HflC subfamily.</text>
</comment>
<evidence type="ECO:0000256" key="1">
    <source>
        <dbReference type="ARBA" id="ARBA00004370"/>
    </source>
</evidence>
<sequence length="290" mass="32057">MKTMKKIILIVVVFLVLITGASSIVITRENEYSLVRQFGRIDHVVTEAGVSFKIPFLQSVDKLPRQVLLYDLPSSDVITSDKKTMICDSYILWHISDPLKFAQTLNSSIMNAESRLDAIVYNSTKNVISSTTQDDVISGRDGELSAAIIANIGTSLDQYGIELLAFETKKLDLPGDNKAAVYERMISERDNIAATYTAEGSSEAQIIRNTTDKEVTVLLSEAEKEAAILVAEGEAEYMRILSEAYNDETKQAFYSFVRSLDALKVSMQGKNKTVILSPDSPIAQIFYGGQ</sequence>
<gene>
    <name evidence="8" type="primary">hflC</name>
    <name evidence="8" type="ORF">AMURIS_01437</name>
</gene>
<dbReference type="SUPFAM" id="SSF117892">
    <property type="entry name" value="Band 7/SPFH domain"/>
    <property type="match status" value="1"/>
</dbReference>
<dbReference type="Proteomes" id="UP000236311">
    <property type="component" value="Unassembled WGS sequence"/>
</dbReference>
<dbReference type="PIRSF" id="PIRSF005651">
    <property type="entry name" value="HflC"/>
    <property type="match status" value="1"/>
</dbReference>
<dbReference type="GO" id="GO:0008233">
    <property type="term" value="F:peptidase activity"/>
    <property type="evidence" value="ECO:0007669"/>
    <property type="project" value="UniProtKB-KW"/>
</dbReference>
<comment type="subcellular location">
    <subcellularLocation>
        <location evidence="1">Membrane</location>
    </subcellularLocation>
</comment>
<proteinExistence type="inferred from homology"/>
<comment type="function">
    <text evidence="6">HflC and HflK could regulate a protease.</text>
</comment>
<keyword evidence="4" id="KW-1133">Transmembrane helix</keyword>
<evidence type="ECO:0000256" key="5">
    <source>
        <dbReference type="ARBA" id="ARBA00023136"/>
    </source>
</evidence>
<reference evidence="8 9" key="1">
    <citation type="submission" date="2018-01" db="EMBL/GenBank/DDBJ databases">
        <authorList>
            <person name="Gaut B.S."/>
            <person name="Morton B.R."/>
            <person name="Clegg M.T."/>
            <person name="Duvall M.R."/>
        </authorList>
    </citation>
    <scope>NUCLEOTIDE SEQUENCE [LARGE SCALE GENOMIC DNA]</scope>
    <source>
        <strain evidence="8">GP69</strain>
    </source>
</reference>
<name>A0A2K4ZE39_9FIRM</name>
<evidence type="ECO:0000313" key="9">
    <source>
        <dbReference type="Proteomes" id="UP000236311"/>
    </source>
</evidence>
<dbReference type="AlphaFoldDB" id="A0A2K4ZE39"/>